<dbReference type="EC" id="5.2.1.8" evidence="5"/>
<organism evidence="7 8">
    <name type="scientific">Tetraparma gracilis</name>
    <dbReference type="NCBI Taxonomy" id="2962635"/>
    <lineage>
        <taxon>Eukaryota</taxon>
        <taxon>Sar</taxon>
        <taxon>Stramenopiles</taxon>
        <taxon>Ochrophyta</taxon>
        <taxon>Bolidophyceae</taxon>
        <taxon>Parmales</taxon>
        <taxon>Triparmaceae</taxon>
        <taxon>Tetraparma</taxon>
    </lineage>
</organism>
<evidence type="ECO:0000256" key="3">
    <source>
        <dbReference type="ARBA" id="ARBA00023235"/>
    </source>
</evidence>
<dbReference type="InterPro" id="IPR000297">
    <property type="entry name" value="PPIase_PpiC"/>
</dbReference>
<dbReference type="Pfam" id="PF13616">
    <property type="entry name" value="Rotamase_3"/>
    <property type="match status" value="1"/>
</dbReference>
<reference evidence="7 8" key="1">
    <citation type="journal article" date="2023" name="Commun. Biol.">
        <title>Genome analysis of Parmales, the sister group of diatoms, reveals the evolutionary specialization of diatoms from phago-mixotrophs to photoautotrophs.</title>
        <authorList>
            <person name="Ban H."/>
            <person name="Sato S."/>
            <person name="Yoshikawa S."/>
            <person name="Yamada K."/>
            <person name="Nakamura Y."/>
            <person name="Ichinomiya M."/>
            <person name="Sato N."/>
            <person name="Blanc-Mathieu R."/>
            <person name="Endo H."/>
            <person name="Kuwata A."/>
            <person name="Ogata H."/>
        </authorList>
    </citation>
    <scope>NUCLEOTIDE SEQUENCE [LARGE SCALE GENOMIC DNA]</scope>
</reference>
<evidence type="ECO:0000256" key="1">
    <source>
        <dbReference type="ARBA" id="ARBA00000971"/>
    </source>
</evidence>
<dbReference type="EMBL" id="BRYB01001327">
    <property type="protein sequence ID" value="GMI23296.1"/>
    <property type="molecule type" value="Genomic_DNA"/>
</dbReference>
<protein>
    <recommendedName>
        <fullName evidence="5">Peptidyl-prolyl cis-trans isomerase</fullName>
        <ecNumber evidence="5">5.2.1.8</ecNumber>
    </recommendedName>
</protein>
<dbReference type="Proteomes" id="UP001165060">
    <property type="component" value="Unassembled WGS sequence"/>
</dbReference>
<comment type="catalytic activity">
    <reaction evidence="1 5">
        <text>[protein]-peptidylproline (omega=180) = [protein]-peptidylproline (omega=0)</text>
        <dbReference type="Rhea" id="RHEA:16237"/>
        <dbReference type="Rhea" id="RHEA-COMP:10747"/>
        <dbReference type="Rhea" id="RHEA-COMP:10748"/>
        <dbReference type="ChEBI" id="CHEBI:83833"/>
        <dbReference type="ChEBI" id="CHEBI:83834"/>
        <dbReference type="EC" id="5.2.1.8"/>
    </reaction>
</comment>
<evidence type="ECO:0000313" key="7">
    <source>
        <dbReference type="EMBL" id="GMI23296.1"/>
    </source>
</evidence>
<accession>A0ABQ6MC29</accession>
<dbReference type="Gene3D" id="3.10.50.40">
    <property type="match status" value="1"/>
</dbReference>
<evidence type="ECO:0000259" key="6">
    <source>
        <dbReference type="PROSITE" id="PS50198"/>
    </source>
</evidence>
<evidence type="ECO:0000256" key="2">
    <source>
        <dbReference type="ARBA" id="ARBA00023110"/>
    </source>
</evidence>
<comment type="caution">
    <text evidence="7">The sequence shown here is derived from an EMBL/GenBank/DDBJ whole genome shotgun (WGS) entry which is preliminary data.</text>
</comment>
<dbReference type="PANTHER" id="PTHR10657:SF4">
    <property type="entry name" value="PEPTIDYL-PROLYL CIS-TRANS ISOMERASE-RELATED"/>
    <property type="match status" value="1"/>
</dbReference>
<dbReference type="PANTHER" id="PTHR10657">
    <property type="entry name" value="PEPTIDYL-PROLYL CIS-TRANS ISOMERASE"/>
    <property type="match status" value="1"/>
</dbReference>
<dbReference type="InterPro" id="IPR051370">
    <property type="entry name" value="PPIase_Pin1"/>
</dbReference>
<sequence>MSVRCSHILLKHTGSRNPTSRRTNEPVTLTPEEARAELQDILDFLKQKGPEEFQKMAAKRSDCSSCRSGGDLGAFERGMMQKPFEDASFALEVGGMTQEIVETDSGSHIIMRFA</sequence>
<feature type="domain" description="PpiC" evidence="6">
    <location>
        <begin position="1"/>
        <end position="114"/>
    </location>
</feature>
<keyword evidence="8" id="KW-1185">Reference proteome</keyword>
<evidence type="ECO:0000313" key="8">
    <source>
        <dbReference type="Proteomes" id="UP001165060"/>
    </source>
</evidence>
<evidence type="ECO:0000256" key="5">
    <source>
        <dbReference type="RuleBase" id="RU363014"/>
    </source>
</evidence>
<dbReference type="PROSITE" id="PS50198">
    <property type="entry name" value="PPIC_PPIASE_2"/>
    <property type="match status" value="1"/>
</dbReference>
<proteinExistence type="predicted"/>
<dbReference type="InterPro" id="IPR046357">
    <property type="entry name" value="PPIase_dom_sf"/>
</dbReference>
<keyword evidence="2 4" id="KW-0697">Rotamase</keyword>
<name>A0ABQ6MC29_9STRA</name>
<dbReference type="SUPFAM" id="SSF54534">
    <property type="entry name" value="FKBP-like"/>
    <property type="match status" value="1"/>
</dbReference>
<keyword evidence="3 4" id="KW-0413">Isomerase</keyword>
<evidence type="ECO:0000256" key="4">
    <source>
        <dbReference type="PROSITE-ProRule" id="PRU00278"/>
    </source>
</evidence>
<gene>
    <name evidence="7" type="ORF">TeGR_g15292</name>
</gene>